<dbReference type="GO" id="GO:0009847">
    <property type="term" value="P:spore germination"/>
    <property type="evidence" value="ECO:0007669"/>
    <property type="project" value="UniProtKB-UniRule"/>
</dbReference>
<dbReference type="GO" id="GO:0005886">
    <property type="term" value="C:plasma membrane"/>
    <property type="evidence" value="ECO:0007669"/>
    <property type="project" value="UniProtKB-SubCell"/>
</dbReference>
<keyword evidence="3 4" id="KW-0472">Membrane</keyword>
<accession>A0A1B9AUI4</accession>
<comment type="similarity">
    <text evidence="2 4">Belongs to the GerABKA family.</text>
</comment>
<feature type="transmembrane region" description="Helical" evidence="5">
    <location>
        <begin position="339"/>
        <end position="360"/>
    </location>
</feature>
<evidence type="ECO:0000256" key="4">
    <source>
        <dbReference type="PIRNR" id="PIRNR005690"/>
    </source>
</evidence>
<evidence type="ECO:0000313" key="6">
    <source>
        <dbReference type="EMBL" id="OCA87464.1"/>
    </source>
</evidence>
<feature type="transmembrane region" description="Helical" evidence="5">
    <location>
        <begin position="366"/>
        <end position="385"/>
    </location>
</feature>
<evidence type="ECO:0000256" key="2">
    <source>
        <dbReference type="ARBA" id="ARBA00005278"/>
    </source>
</evidence>
<evidence type="ECO:0000313" key="7">
    <source>
        <dbReference type="Proteomes" id="UP000092578"/>
    </source>
</evidence>
<keyword evidence="5" id="KW-1133">Transmembrane helix</keyword>
<dbReference type="PANTHER" id="PTHR22550:SF5">
    <property type="entry name" value="LEUCINE ZIPPER PROTEIN 4"/>
    <property type="match status" value="1"/>
</dbReference>
<dbReference type="Pfam" id="PF03323">
    <property type="entry name" value="GerA"/>
    <property type="match status" value="1"/>
</dbReference>
<comment type="subcellular location">
    <subcellularLocation>
        <location evidence="4">Cell membrane</location>
    </subcellularLocation>
    <subcellularLocation>
        <location evidence="1">Membrane</location>
        <topology evidence="1">Multi-pass membrane protein</topology>
    </subcellularLocation>
</comment>
<feature type="transmembrane region" description="Helical" evidence="5">
    <location>
        <begin position="275"/>
        <end position="294"/>
    </location>
</feature>
<evidence type="ECO:0000256" key="1">
    <source>
        <dbReference type="ARBA" id="ARBA00004141"/>
    </source>
</evidence>
<sequence>MSIDALKDLFQKNGDVQFTELAFNDHLITLVYCSGLVNVDLLKSTIPKRLEKFFQTHHEATKENILSLQVPSLQLVTKKEKVIEDIFSGMLVIIFPIENIAVSVDIADRPQRKPEETNTEVSIKGPRDNFIEDITINYALIRKRLRTVSLVSESFEIGRRSKTKVALLYMEDISNKDTLKQIKQQLSTIDIDALISGTQLGELMTGSPYAIFPRHSYTGRPDFAVQSLMQGRFIILIDGVAYAYITPVNLFFLLKSAEDKEYPYAFNSFERLIRVAGISIATFLPGFWVALTAFHQNQLPLTLLATVVESRKGVPFPTSLEAILMMLLFELFREAGLRMPLAIGQTLSVVGGLIIGDAAIRAGLTSPSMLVIIAGSFVAMTTLVNQSFMGAISLIRFFVIILVALFGFFGFFASIFLVGISVARIRIFGVPYLELAARLHWGNILKAVIRLPAQKETKRASMLNPIDGTKEDRSK</sequence>
<dbReference type="InterPro" id="IPR004995">
    <property type="entry name" value="Spore_Ger"/>
</dbReference>
<name>A0A1B9AUI4_9BACI</name>
<comment type="caution">
    <text evidence="6">The sequence shown here is derived from an EMBL/GenBank/DDBJ whole genome shotgun (WGS) entry which is preliminary data.</text>
</comment>
<protein>
    <submittedName>
        <fullName evidence="6">Spore gernimation protein</fullName>
    </submittedName>
</protein>
<dbReference type="PIRSF" id="PIRSF005690">
    <property type="entry name" value="GerBA"/>
    <property type="match status" value="1"/>
</dbReference>
<gene>
    <name evidence="6" type="ORF">A8F95_07565</name>
</gene>
<evidence type="ECO:0000256" key="3">
    <source>
        <dbReference type="ARBA" id="ARBA00023136"/>
    </source>
</evidence>
<dbReference type="EMBL" id="MAYT01000023">
    <property type="protein sequence ID" value="OCA87464.1"/>
    <property type="molecule type" value="Genomic_DNA"/>
</dbReference>
<evidence type="ECO:0000256" key="5">
    <source>
        <dbReference type="SAM" id="Phobius"/>
    </source>
</evidence>
<proteinExistence type="inferred from homology"/>
<dbReference type="PANTHER" id="PTHR22550">
    <property type="entry name" value="SPORE GERMINATION PROTEIN"/>
    <property type="match status" value="1"/>
</dbReference>
<organism evidence="6 7">
    <name type="scientific">Pseudobacillus wudalianchiensis</name>
    <dbReference type="NCBI Taxonomy" id="1743143"/>
    <lineage>
        <taxon>Bacteria</taxon>
        <taxon>Bacillati</taxon>
        <taxon>Bacillota</taxon>
        <taxon>Bacilli</taxon>
        <taxon>Bacillales</taxon>
        <taxon>Bacillaceae</taxon>
        <taxon>Pseudobacillus</taxon>
    </lineage>
</organism>
<keyword evidence="5" id="KW-0812">Transmembrane</keyword>
<dbReference type="AlphaFoldDB" id="A0A1B9AUI4"/>
<keyword evidence="7" id="KW-1185">Reference proteome</keyword>
<feature type="transmembrane region" description="Helical" evidence="5">
    <location>
        <begin position="233"/>
        <end position="254"/>
    </location>
</feature>
<dbReference type="InterPro" id="IPR050768">
    <property type="entry name" value="UPF0353/GerABKA_families"/>
</dbReference>
<dbReference type="Proteomes" id="UP000092578">
    <property type="component" value="Unassembled WGS sequence"/>
</dbReference>
<feature type="transmembrane region" description="Helical" evidence="5">
    <location>
        <begin position="397"/>
        <end position="423"/>
    </location>
</feature>
<reference evidence="7" key="1">
    <citation type="submission" date="2016-05" db="EMBL/GenBank/DDBJ databases">
        <authorList>
            <person name="Liu B."/>
            <person name="Wang J."/>
            <person name="Zhu Y."/>
            <person name="Liu G."/>
            <person name="Chen Q."/>
            <person name="Chen Z."/>
            <person name="Lan J."/>
            <person name="Che J."/>
            <person name="Ge C."/>
            <person name="Shi H."/>
            <person name="Pan Z."/>
            <person name="Liu X."/>
        </authorList>
    </citation>
    <scope>NUCLEOTIDE SEQUENCE [LARGE SCALE GENOMIC DNA]</scope>
    <source>
        <strain evidence="7">FJAT-27215</strain>
    </source>
</reference>